<dbReference type="Pfam" id="PF22263">
    <property type="entry name" value="DUF6951"/>
    <property type="match status" value="1"/>
</dbReference>
<dbReference type="STRING" id="1121316.SAMN02745207_00176"/>
<protein>
    <submittedName>
        <fullName evidence="1">Uncharacterized protein</fullName>
    </submittedName>
</protein>
<name>A0A1M5QMG2_9CLOT</name>
<keyword evidence="2" id="KW-1185">Reference proteome</keyword>
<dbReference type="Proteomes" id="UP000184447">
    <property type="component" value="Unassembled WGS sequence"/>
</dbReference>
<evidence type="ECO:0000313" key="2">
    <source>
        <dbReference type="Proteomes" id="UP000184447"/>
    </source>
</evidence>
<evidence type="ECO:0000313" key="1">
    <source>
        <dbReference type="EMBL" id="SHH15021.1"/>
    </source>
</evidence>
<dbReference type="RefSeq" id="WP_073336021.1">
    <property type="nucleotide sequence ID" value="NZ_FQXM01000002.1"/>
</dbReference>
<proteinExistence type="predicted"/>
<gene>
    <name evidence="1" type="ORF">SAMN02745207_00176</name>
</gene>
<accession>A0A1M5QMG2</accession>
<dbReference type="EMBL" id="FQXM01000002">
    <property type="protein sequence ID" value="SHH15021.1"/>
    <property type="molecule type" value="Genomic_DNA"/>
</dbReference>
<dbReference type="AlphaFoldDB" id="A0A1M5QMG2"/>
<reference evidence="1 2" key="1">
    <citation type="submission" date="2016-11" db="EMBL/GenBank/DDBJ databases">
        <authorList>
            <person name="Jaros S."/>
            <person name="Januszkiewicz K."/>
            <person name="Wedrychowicz H."/>
        </authorList>
    </citation>
    <scope>NUCLEOTIDE SEQUENCE [LARGE SCALE GENOMIC DNA]</scope>
    <source>
        <strain evidence="1 2">DSM 8605</strain>
    </source>
</reference>
<dbReference type="InterPro" id="IPR054227">
    <property type="entry name" value="DUF6951"/>
</dbReference>
<dbReference type="OrthoDB" id="1807880at2"/>
<sequence>MNVTINPGICGFITNVYTSSDDMQNVTLKIETECPSLKPIESELKIIDGFSECFGTLGDTDVYKICRNHCHHAACPIPAGIIKSIEVACGLALPSDCSIKFVSNE</sequence>
<organism evidence="1 2">
    <name type="scientific">Clostridium grantii DSM 8605</name>
    <dbReference type="NCBI Taxonomy" id="1121316"/>
    <lineage>
        <taxon>Bacteria</taxon>
        <taxon>Bacillati</taxon>
        <taxon>Bacillota</taxon>
        <taxon>Clostridia</taxon>
        <taxon>Eubacteriales</taxon>
        <taxon>Clostridiaceae</taxon>
        <taxon>Clostridium</taxon>
    </lineage>
</organism>